<feature type="compositionally biased region" description="Polar residues" evidence="3">
    <location>
        <begin position="482"/>
        <end position="523"/>
    </location>
</feature>
<dbReference type="InterPro" id="IPR029060">
    <property type="entry name" value="PIN-like_dom_sf"/>
</dbReference>
<organism evidence="5 7">
    <name type="scientific">Pyrenophora tritici-repentis</name>
    <dbReference type="NCBI Taxonomy" id="45151"/>
    <lineage>
        <taxon>Eukaryota</taxon>
        <taxon>Fungi</taxon>
        <taxon>Dikarya</taxon>
        <taxon>Ascomycota</taxon>
        <taxon>Pezizomycotina</taxon>
        <taxon>Dothideomycetes</taxon>
        <taxon>Pleosporomycetidae</taxon>
        <taxon>Pleosporales</taxon>
        <taxon>Pleosporineae</taxon>
        <taxon>Pleosporaceae</taxon>
        <taxon>Pyrenophora</taxon>
    </lineage>
</organism>
<reference evidence="6" key="3">
    <citation type="journal article" date="2022" name="bioRxiv">
        <title>A global pangenome for the wheat fungal pathogen Pyrenophora tritici-repentis and prediction of effector protein structural homology.</title>
        <authorList>
            <person name="Moolhuijzen P."/>
            <person name="See P.T."/>
            <person name="Shi G."/>
            <person name="Powell H.R."/>
            <person name="Cockram J."/>
            <person name="Jorgensen L.N."/>
            <person name="Benslimane H."/>
            <person name="Strelkov S.E."/>
            <person name="Turner J."/>
            <person name="Liu Z."/>
            <person name="Moffat C.S."/>
        </authorList>
    </citation>
    <scope>NUCLEOTIDE SEQUENCE</scope>
    <source>
        <strain evidence="6">86-124</strain>
    </source>
</reference>
<dbReference type="EMBL" id="NRDI02000008">
    <property type="protein sequence ID" value="KAI1514140.1"/>
    <property type="molecule type" value="Genomic_DNA"/>
</dbReference>
<dbReference type="GO" id="GO:0008821">
    <property type="term" value="F:crossover junction DNA endonuclease activity"/>
    <property type="evidence" value="ECO:0007669"/>
    <property type="project" value="InterPro"/>
</dbReference>
<dbReference type="PANTHER" id="PTHR11081:SF62">
    <property type="entry name" value="XPG-I DOMAIN-CONTAINING PROTEIN"/>
    <property type="match status" value="1"/>
</dbReference>
<evidence type="ECO:0000256" key="2">
    <source>
        <dbReference type="ARBA" id="ARBA00022801"/>
    </source>
</evidence>
<dbReference type="InterPro" id="IPR036279">
    <property type="entry name" value="5-3_exonuclease_C_sf"/>
</dbReference>
<dbReference type="CDD" id="cd09906">
    <property type="entry name" value="H3TH_YEN1"/>
    <property type="match status" value="1"/>
</dbReference>
<dbReference type="GO" id="GO:0017108">
    <property type="term" value="F:5'-flap endonuclease activity"/>
    <property type="evidence" value="ECO:0007669"/>
    <property type="project" value="TreeGrafter"/>
</dbReference>
<feature type="domain" description="XPG-I" evidence="4">
    <location>
        <begin position="120"/>
        <end position="189"/>
    </location>
</feature>
<dbReference type="Gene3D" id="1.10.150.20">
    <property type="entry name" value="5' to 3' exonuclease, C-terminal subdomain"/>
    <property type="match status" value="1"/>
</dbReference>
<protein>
    <submittedName>
        <fullName evidence="6">XPG I-region</fullName>
    </submittedName>
    <submittedName>
        <fullName evidence="5">XPG-I multi-domain protein</fullName>
    </submittedName>
</protein>
<dbReference type="GO" id="GO:0006281">
    <property type="term" value="P:DNA repair"/>
    <property type="evidence" value="ECO:0007669"/>
    <property type="project" value="UniProtKB-ARBA"/>
</dbReference>
<dbReference type="Gene3D" id="3.40.50.1010">
    <property type="entry name" value="5'-nuclease"/>
    <property type="match status" value="1"/>
</dbReference>
<evidence type="ECO:0000256" key="1">
    <source>
        <dbReference type="ARBA" id="ARBA00022722"/>
    </source>
</evidence>
<evidence type="ECO:0000313" key="7">
    <source>
        <dbReference type="Proteomes" id="UP000245464"/>
    </source>
</evidence>
<evidence type="ECO:0000313" key="5">
    <source>
        <dbReference type="EMBL" id="KAF7570974.1"/>
    </source>
</evidence>
<feature type="compositionally biased region" description="Polar residues" evidence="3">
    <location>
        <begin position="699"/>
        <end position="709"/>
    </location>
</feature>
<reference evidence="8" key="4">
    <citation type="journal article" date="2022" name="Microb. Genom.">
        <title>A global pangenome for the wheat fungal pathogen Pyrenophora tritici-repentis and prediction of effector protein structural homology.</title>
        <authorList>
            <person name="Moolhuijzen P.M."/>
            <person name="See P.T."/>
            <person name="Shi G."/>
            <person name="Powell H.R."/>
            <person name="Cockram J."/>
            <person name="Jorgensen L.N."/>
            <person name="Benslimane H."/>
            <person name="Strelkov S.E."/>
            <person name="Turner J."/>
            <person name="Liu Z."/>
            <person name="Moffat C.S."/>
        </authorList>
    </citation>
    <scope>NUCLEOTIDE SEQUENCE [LARGE SCALE GENOMIC DNA]</scope>
</reference>
<comment type="caution">
    <text evidence="5">The sequence shown here is derived from an EMBL/GenBank/DDBJ whole genome shotgun (WGS) entry which is preliminary data.</text>
</comment>
<dbReference type="PANTHER" id="PTHR11081">
    <property type="entry name" value="FLAP ENDONUCLEASE FAMILY MEMBER"/>
    <property type="match status" value="1"/>
</dbReference>
<dbReference type="Proteomes" id="UP000245464">
    <property type="component" value="Chromosome 5"/>
</dbReference>
<evidence type="ECO:0000313" key="8">
    <source>
        <dbReference type="Proteomes" id="UP000249757"/>
    </source>
</evidence>
<dbReference type="InterPro" id="IPR006084">
    <property type="entry name" value="XPG/Rad2"/>
</dbReference>
<dbReference type="InterPro" id="IPR037316">
    <property type="entry name" value="Yen1_H3TH"/>
</dbReference>
<dbReference type="EMBL" id="NQIK02000005">
    <property type="protein sequence ID" value="KAF7570974.1"/>
    <property type="molecule type" value="Genomic_DNA"/>
</dbReference>
<dbReference type="SUPFAM" id="SSF88723">
    <property type="entry name" value="PIN domain-like"/>
    <property type="match status" value="1"/>
</dbReference>
<name>A0A2W1GUS3_9PLEO</name>
<dbReference type="Pfam" id="PF00752">
    <property type="entry name" value="XPG_N"/>
    <property type="match status" value="1"/>
</dbReference>
<evidence type="ECO:0000259" key="4">
    <source>
        <dbReference type="SMART" id="SM00484"/>
    </source>
</evidence>
<feature type="compositionally biased region" description="Polar residues" evidence="3">
    <location>
        <begin position="718"/>
        <end position="734"/>
    </location>
</feature>
<keyword evidence="1" id="KW-0540">Nuclease</keyword>
<dbReference type="SMART" id="SM00726">
    <property type="entry name" value="UIM"/>
    <property type="match status" value="1"/>
</dbReference>
<keyword evidence="2" id="KW-0378">Hydrolase</keyword>
<dbReference type="AlphaFoldDB" id="A0A2W1GUS3"/>
<sequence length="790" mass="89319">MGIPALWDTIKKYEECVLLAELAEAHHRSHGKPLRIAVDEADWRFNNLTQQQVYTIRQTSNQHAFQGIEKAMFYRICHFLTLNIQLIFVFDGPGRPWKRGKRGQGKIDYEERRLLQSVLNCLGVPYHEAPGEAEAECARLQILGIVDAVWSQDSDALMFGCTFLLNDWRVAKEDSNKDRSKENTKKSGKYARVIRTNELRELHGLDREGMVLFAMLVGGDYDTKGLPGCGPSMAMQAVKHDLGRSLCACRNQRDCSLWGIELATFLQTSYRGRSIPVPPTYPDYKILHKYNHPKVNTDLDLLNRSRLKLDYIRPIQELELLEVTSKRFDIWGRLYMNWVAPVLLMRYLVARDPSQPKEIVHDIRLTKRRVTKDEPTPTRIFERKLTFSPFGVSDLSRTDFEDDHLGYWNGDYEVLFDPEYRVECEIPEYWLRKVLPRDVFEPSTPVPTQAPKRKRQVDHNEEGAAATNSTKLRHLANEGPRVSSSARSRISTTPMLPSERSGMSVSLSQRSATPSTSQNTPMSKATKKLLSMIELSESEDEEDLGLPPTTRPTKSSLDASKMSHIVELSFSEPTTDRDHSILFDDAYVDRRDEEDEELQLALRLSMQDQVRGPIPPANRGGYGDIFAMREEGRNVEGYSVPAWSLDETNVPSTPTSPQPSIRQVSRNSTQRSVGRPRGTHANSISLNPVEVPAWYFAPPSTQDPTTSATLPRKPTKANGDNTNANVPSSNQPTLSEMRAARLQRFETSSAVTTQETNKPQPSPVATGTSKRRASPYKVPVGSECIDLTDD</sequence>
<feature type="region of interest" description="Disordered" evidence="3">
    <location>
        <begin position="645"/>
        <end position="790"/>
    </location>
</feature>
<evidence type="ECO:0000256" key="3">
    <source>
        <dbReference type="SAM" id="MobiDB-lite"/>
    </source>
</evidence>
<gene>
    <name evidence="6" type="ORF">Ptr86124_006770</name>
    <name evidence="5" type="ORF">PtrM4_109760</name>
</gene>
<dbReference type="InterPro" id="IPR006085">
    <property type="entry name" value="XPG_DNA_repair_N"/>
</dbReference>
<feature type="region of interest" description="Disordered" evidence="3">
    <location>
        <begin position="441"/>
        <end position="524"/>
    </location>
</feature>
<feature type="compositionally biased region" description="Polar residues" evidence="3">
    <location>
        <begin position="745"/>
        <end position="768"/>
    </location>
</feature>
<evidence type="ECO:0000313" key="6">
    <source>
        <dbReference type="EMBL" id="KAI1514140.1"/>
    </source>
</evidence>
<reference evidence="5 7" key="1">
    <citation type="journal article" date="2018" name="BMC Genomics">
        <title>Comparative genomics of the wheat fungal pathogen Pyrenophora tritici-repentis reveals chromosomal variations and genome plasticity.</title>
        <authorList>
            <person name="Moolhuijzen P."/>
            <person name="See P.T."/>
            <person name="Hane J.K."/>
            <person name="Shi G."/>
            <person name="Liu Z."/>
            <person name="Oliver R.P."/>
            <person name="Moffat C.S."/>
        </authorList>
    </citation>
    <scope>NUCLEOTIDE SEQUENCE [LARGE SCALE GENOMIC DNA]</scope>
    <source>
        <strain evidence="5">M4</strain>
    </source>
</reference>
<keyword evidence="8" id="KW-1185">Reference proteome</keyword>
<reference evidence="6" key="2">
    <citation type="submission" date="2021-05" db="EMBL/GenBank/DDBJ databases">
        <authorList>
            <person name="Moolhuijzen P.M."/>
            <person name="Moffat C.S."/>
        </authorList>
    </citation>
    <scope>NUCLEOTIDE SEQUENCE</scope>
    <source>
        <strain evidence="6">86-124</strain>
    </source>
</reference>
<proteinExistence type="predicted"/>
<dbReference type="PRINTS" id="PR00853">
    <property type="entry name" value="XPGRADSUPER"/>
</dbReference>
<dbReference type="SUPFAM" id="SSF47807">
    <property type="entry name" value="5' to 3' exonuclease, C-terminal subdomain"/>
    <property type="match status" value="1"/>
</dbReference>
<dbReference type="Proteomes" id="UP000249757">
    <property type="component" value="Unassembled WGS sequence"/>
</dbReference>
<feature type="region of interest" description="Disordered" evidence="3">
    <location>
        <begin position="536"/>
        <end position="557"/>
    </location>
</feature>
<dbReference type="OrthoDB" id="2959108at2759"/>
<dbReference type="InterPro" id="IPR003903">
    <property type="entry name" value="UIM_dom"/>
</dbReference>
<dbReference type="PROSITE" id="PS50330">
    <property type="entry name" value="UIM"/>
    <property type="match status" value="1"/>
</dbReference>
<dbReference type="CDD" id="cd09870">
    <property type="entry name" value="PIN_YEN1"/>
    <property type="match status" value="1"/>
</dbReference>
<dbReference type="SMART" id="SM00484">
    <property type="entry name" value="XPGI"/>
    <property type="match status" value="1"/>
</dbReference>
<dbReference type="InterPro" id="IPR006086">
    <property type="entry name" value="XPG-I_dom"/>
</dbReference>
<dbReference type="Pfam" id="PF00867">
    <property type="entry name" value="XPG_I"/>
    <property type="match status" value="1"/>
</dbReference>
<accession>A0A2W1GUS3</accession>
<feature type="compositionally biased region" description="Polar residues" evidence="3">
    <location>
        <begin position="646"/>
        <end position="672"/>
    </location>
</feature>